<gene>
    <name evidence="2" type="ORF">DFH07DRAFT_442702</name>
</gene>
<evidence type="ECO:0000313" key="3">
    <source>
        <dbReference type="Proteomes" id="UP001215280"/>
    </source>
</evidence>
<reference evidence="2" key="1">
    <citation type="submission" date="2023-03" db="EMBL/GenBank/DDBJ databases">
        <title>Massive genome expansion in bonnet fungi (Mycena s.s.) driven by repeated elements and novel gene families across ecological guilds.</title>
        <authorList>
            <consortium name="Lawrence Berkeley National Laboratory"/>
            <person name="Harder C.B."/>
            <person name="Miyauchi S."/>
            <person name="Viragh M."/>
            <person name="Kuo A."/>
            <person name="Thoen E."/>
            <person name="Andreopoulos B."/>
            <person name="Lu D."/>
            <person name="Skrede I."/>
            <person name="Drula E."/>
            <person name="Henrissat B."/>
            <person name="Morin E."/>
            <person name="Kohler A."/>
            <person name="Barry K."/>
            <person name="LaButti K."/>
            <person name="Morin E."/>
            <person name="Salamov A."/>
            <person name="Lipzen A."/>
            <person name="Mereny Z."/>
            <person name="Hegedus B."/>
            <person name="Baldrian P."/>
            <person name="Stursova M."/>
            <person name="Weitz H."/>
            <person name="Taylor A."/>
            <person name="Grigoriev I.V."/>
            <person name="Nagy L.G."/>
            <person name="Martin F."/>
            <person name="Kauserud H."/>
        </authorList>
    </citation>
    <scope>NUCLEOTIDE SEQUENCE</scope>
    <source>
        <strain evidence="2">CBHHK188m</strain>
    </source>
</reference>
<feature type="compositionally biased region" description="Basic residues" evidence="1">
    <location>
        <begin position="206"/>
        <end position="216"/>
    </location>
</feature>
<organism evidence="2 3">
    <name type="scientific">Mycena maculata</name>
    <dbReference type="NCBI Taxonomy" id="230809"/>
    <lineage>
        <taxon>Eukaryota</taxon>
        <taxon>Fungi</taxon>
        <taxon>Dikarya</taxon>
        <taxon>Basidiomycota</taxon>
        <taxon>Agaricomycotina</taxon>
        <taxon>Agaricomycetes</taxon>
        <taxon>Agaricomycetidae</taxon>
        <taxon>Agaricales</taxon>
        <taxon>Marasmiineae</taxon>
        <taxon>Mycenaceae</taxon>
        <taxon>Mycena</taxon>
    </lineage>
</organism>
<feature type="region of interest" description="Disordered" evidence="1">
    <location>
        <begin position="180"/>
        <end position="223"/>
    </location>
</feature>
<comment type="caution">
    <text evidence="2">The sequence shown here is derived from an EMBL/GenBank/DDBJ whole genome shotgun (WGS) entry which is preliminary data.</text>
</comment>
<proteinExistence type="predicted"/>
<sequence>MSLSTYSRPRGPSASISLLPSAMPPGIPLPVDGLILRPWLPGPGECRGRLNRQGALPTQRLLEYSSFASAGLDFLYLDYRSHVPRSHPESSRRDHHLMRWSSPSPCTVYPACPMGRFSSRTTVHLTRCSGPFRTRITPVQRSRIIHTPLPARPLLCAHGLHPGYHIPSFPITTAFCARPPRRRTKSQPMNRPSRLRGGSALDPRARRAGVLKKRTRSAAPPLDSVLGHNSTACSSSPQGKFLSSAFVYVRISCIWRMRLLESVSSDPRKNSCTESAYLKQRSQRDIPIKQSRFPGVV</sequence>
<dbReference type="AlphaFoldDB" id="A0AAD7J9G4"/>
<accession>A0AAD7J9G4</accession>
<dbReference type="Proteomes" id="UP001215280">
    <property type="component" value="Unassembled WGS sequence"/>
</dbReference>
<dbReference type="EMBL" id="JARJLG010000051">
    <property type="protein sequence ID" value="KAJ7759731.1"/>
    <property type="molecule type" value="Genomic_DNA"/>
</dbReference>
<keyword evidence="3" id="KW-1185">Reference proteome</keyword>
<evidence type="ECO:0000313" key="2">
    <source>
        <dbReference type="EMBL" id="KAJ7759731.1"/>
    </source>
</evidence>
<evidence type="ECO:0000256" key="1">
    <source>
        <dbReference type="SAM" id="MobiDB-lite"/>
    </source>
</evidence>
<name>A0AAD7J9G4_9AGAR</name>
<protein>
    <submittedName>
        <fullName evidence="2">Uncharacterized protein</fullName>
    </submittedName>
</protein>